<dbReference type="EMBL" id="JBHUHV010000039">
    <property type="protein sequence ID" value="MFD2067907.1"/>
    <property type="molecule type" value="Genomic_DNA"/>
</dbReference>
<gene>
    <name evidence="2" type="ORF">ACFSKU_13515</name>
</gene>
<dbReference type="Pfam" id="PF03576">
    <property type="entry name" value="Peptidase_S58"/>
    <property type="match status" value="1"/>
</dbReference>
<dbReference type="InterPro" id="IPR016117">
    <property type="entry name" value="ArgJ-like_dom_sf"/>
</dbReference>
<dbReference type="InterPro" id="IPR005321">
    <property type="entry name" value="Peptidase_S58_DmpA"/>
</dbReference>
<name>A0ABW4WYV1_9BACT</name>
<dbReference type="Proteomes" id="UP001597369">
    <property type="component" value="Unassembled WGS sequence"/>
</dbReference>
<dbReference type="PANTHER" id="PTHR36512">
    <property type="entry name" value="D-AMINOPEPTIDASE"/>
    <property type="match status" value="1"/>
</dbReference>
<evidence type="ECO:0000313" key="2">
    <source>
        <dbReference type="EMBL" id="MFD2067907.1"/>
    </source>
</evidence>
<evidence type="ECO:0000256" key="1">
    <source>
        <dbReference type="ARBA" id="ARBA00007068"/>
    </source>
</evidence>
<sequence length="379" mass="40489">MKNALLLVLLFIAYSYSYAQKHKMRVRDYGIKIGVLKTGKLNAITDVTGVKVGHETLIEGENIRTGVTTIIPHTGNVFQAKVPAAIYIGNGFGKLTGYSQVEELGNIETPIVLTNTLSAPTASNALISYTLALPGNEDVRSVNPVVGETNDGFLNDIRGRHVKEEHVLSAISNAREGKVEEGNVGAGTGTVCFGYKGGIGTSSRVLPSSLGGYTVGVLVQTNFGGVLEVNGVPVAKELGKYPYQDKILNDVDGSCMIVVITDAPLDARNLKRLAKRAIMGLAKTGGIASNGSGDYVIALSTARENLVPYSGESMFYESKVLKNDDISPLFLATIEATEEAILNSLFTAETLEGRDGNNVDSLPVKEVMKVMKKYNKINK</sequence>
<accession>A0ABW4WYV1</accession>
<dbReference type="PANTHER" id="PTHR36512:SF3">
    <property type="entry name" value="BLR5678 PROTEIN"/>
    <property type="match status" value="1"/>
</dbReference>
<dbReference type="SUPFAM" id="SSF56266">
    <property type="entry name" value="DmpA/ArgJ-like"/>
    <property type="match status" value="1"/>
</dbReference>
<protein>
    <submittedName>
        <fullName evidence="2">P1 family peptidase</fullName>
    </submittedName>
</protein>
<comment type="caution">
    <text evidence="2">The sequence shown here is derived from an EMBL/GenBank/DDBJ whole genome shotgun (WGS) entry which is preliminary data.</text>
</comment>
<dbReference type="Gene3D" id="3.60.70.12">
    <property type="entry name" value="L-amino peptidase D-ALA esterase/amidase"/>
    <property type="match status" value="1"/>
</dbReference>
<dbReference type="RefSeq" id="WP_229958523.1">
    <property type="nucleotide sequence ID" value="NZ_JAJJWI010000003.1"/>
</dbReference>
<reference evidence="3" key="1">
    <citation type="journal article" date="2019" name="Int. J. Syst. Evol. Microbiol.">
        <title>The Global Catalogue of Microorganisms (GCM) 10K type strain sequencing project: providing services to taxonomists for standard genome sequencing and annotation.</title>
        <authorList>
            <consortium name="The Broad Institute Genomics Platform"/>
            <consortium name="The Broad Institute Genome Sequencing Center for Infectious Disease"/>
            <person name="Wu L."/>
            <person name="Ma J."/>
        </authorList>
    </citation>
    <scope>NUCLEOTIDE SEQUENCE [LARGE SCALE GENOMIC DNA]</scope>
    <source>
        <strain evidence="3">JCM 16545</strain>
    </source>
</reference>
<proteinExistence type="inferred from homology"/>
<evidence type="ECO:0000313" key="3">
    <source>
        <dbReference type="Proteomes" id="UP001597369"/>
    </source>
</evidence>
<keyword evidence="3" id="KW-1185">Reference proteome</keyword>
<organism evidence="2 3">
    <name type="scientific">Pontibacter silvestris</name>
    <dbReference type="NCBI Taxonomy" id="2305183"/>
    <lineage>
        <taxon>Bacteria</taxon>
        <taxon>Pseudomonadati</taxon>
        <taxon>Bacteroidota</taxon>
        <taxon>Cytophagia</taxon>
        <taxon>Cytophagales</taxon>
        <taxon>Hymenobacteraceae</taxon>
        <taxon>Pontibacter</taxon>
    </lineage>
</organism>
<comment type="similarity">
    <text evidence="1">Belongs to the peptidase S58 family.</text>
</comment>
<dbReference type="CDD" id="cd02253">
    <property type="entry name" value="DmpA"/>
    <property type="match status" value="1"/>
</dbReference>